<proteinExistence type="predicted"/>
<evidence type="ECO:0000313" key="3">
    <source>
        <dbReference type="Proteomes" id="UP001485459"/>
    </source>
</evidence>
<feature type="chain" id="PRO_5045545933" evidence="1">
    <location>
        <begin position="20"/>
        <end position="262"/>
    </location>
</feature>
<feature type="signal peptide" evidence="1">
    <location>
        <begin position="1"/>
        <end position="19"/>
    </location>
</feature>
<organism evidence="2 3">
    <name type="scientific">Chitinophaga pollutisoli</name>
    <dbReference type="NCBI Taxonomy" id="3133966"/>
    <lineage>
        <taxon>Bacteria</taxon>
        <taxon>Pseudomonadati</taxon>
        <taxon>Bacteroidota</taxon>
        <taxon>Chitinophagia</taxon>
        <taxon>Chitinophagales</taxon>
        <taxon>Chitinophagaceae</taxon>
        <taxon>Chitinophaga</taxon>
    </lineage>
</organism>
<keyword evidence="3" id="KW-1185">Reference proteome</keyword>
<evidence type="ECO:0000256" key="1">
    <source>
        <dbReference type="SAM" id="SignalP"/>
    </source>
</evidence>
<dbReference type="Proteomes" id="UP001485459">
    <property type="component" value="Chromosome"/>
</dbReference>
<sequence>MKKILLIALGAVCSVHTSAQENLAMIADSIRAEGMLLYQHIQICKTGIELIEADTTGRVSLRASDYLSYRNGQEFTLIMPHRGSSQNPVVTSFRFDASGRPQTAHMEVGRHMTAQETAIWELWNLVTDMLKTDPGFKKVRDTYFSVVPIVEGNTRKVYVMSVPVRSNVFVLGNDYLLEFDQNNTLVNRTEFHTNPLMVPHGRKSSGHIHGKSNSPYISATDICTLMLYPKAFDQPSLRVVSPTHVSEWDMASNTLYIEPRMN</sequence>
<name>A0ABZ2YLX0_9BACT</name>
<evidence type="ECO:0000313" key="2">
    <source>
        <dbReference type="EMBL" id="WZN40347.1"/>
    </source>
</evidence>
<dbReference type="RefSeq" id="WP_341835270.1">
    <property type="nucleotide sequence ID" value="NZ_CP149822.1"/>
</dbReference>
<dbReference type="EMBL" id="CP149822">
    <property type="protein sequence ID" value="WZN40347.1"/>
    <property type="molecule type" value="Genomic_DNA"/>
</dbReference>
<gene>
    <name evidence="2" type="ORF">WJU16_20480</name>
</gene>
<reference evidence="3" key="1">
    <citation type="submission" date="2024-03" db="EMBL/GenBank/DDBJ databases">
        <title>Chitinophaga horti sp. nov., isolated from garden soil.</title>
        <authorList>
            <person name="Lee D.S."/>
            <person name="Han D.M."/>
            <person name="Baek J.H."/>
            <person name="Choi D.G."/>
            <person name="Jeon J.H."/>
            <person name="Jeon C.O."/>
        </authorList>
    </citation>
    <scope>NUCLEOTIDE SEQUENCE [LARGE SCALE GENOMIC DNA]</scope>
    <source>
        <strain evidence="3">GPA1</strain>
    </source>
</reference>
<keyword evidence="1" id="KW-0732">Signal</keyword>
<accession>A0ABZ2YLX0</accession>
<protein>
    <submittedName>
        <fullName evidence="2">Uncharacterized protein</fullName>
    </submittedName>
</protein>